<feature type="transmembrane region" description="Helical" evidence="1">
    <location>
        <begin position="158"/>
        <end position="176"/>
    </location>
</feature>
<keyword evidence="1" id="KW-0812">Transmembrane</keyword>
<dbReference type="InterPro" id="IPR010640">
    <property type="entry name" value="Low_temperature_requirement_A"/>
</dbReference>
<feature type="transmembrane region" description="Helical" evidence="1">
    <location>
        <begin position="182"/>
        <end position="203"/>
    </location>
</feature>
<feature type="transmembrane region" description="Helical" evidence="1">
    <location>
        <begin position="359"/>
        <end position="376"/>
    </location>
</feature>
<dbReference type="PANTHER" id="PTHR36840:SF1">
    <property type="entry name" value="BLL5714 PROTEIN"/>
    <property type="match status" value="1"/>
</dbReference>
<evidence type="ECO:0000256" key="1">
    <source>
        <dbReference type="SAM" id="Phobius"/>
    </source>
</evidence>
<name>A0A5B8S8X2_9SPHN</name>
<keyword evidence="1" id="KW-0472">Membrane</keyword>
<dbReference type="KEGG" id="ngf:FRF71_14970"/>
<proteinExistence type="predicted"/>
<gene>
    <name evidence="2" type="ORF">FRF71_14970</name>
</gene>
<protein>
    <submittedName>
        <fullName evidence="2">Low temperature requirement protein A</fullName>
    </submittedName>
</protein>
<dbReference type="PANTHER" id="PTHR36840">
    <property type="entry name" value="BLL5714 PROTEIN"/>
    <property type="match status" value="1"/>
</dbReference>
<keyword evidence="1" id="KW-1133">Transmembrane helix</keyword>
<feature type="transmembrane region" description="Helical" evidence="1">
    <location>
        <begin position="329"/>
        <end position="347"/>
    </location>
</feature>
<dbReference type="OrthoDB" id="5520804at2"/>
<feature type="transmembrane region" description="Helical" evidence="1">
    <location>
        <begin position="298"/>
        <end position="317"/>
    </location>
</feature>
<dbReference type="EMBL" id="CP042345">
    <property type="protein sequence ID" value="QEA17624.1"/>
    <property type="molecule type" value="Genomic_DNA"/>
</dbReference>
<sequence>MAEARRGGIGAAIAAAEAKSRRSLLRNHGGGHAPVSFLELFFDLVFVFAITQLSHFLKDHLTWLGFAQALVLFLAVWWAWMYTTWATNWADPERFEIRIMLLALMALSLLMAVALPYGFSKYAWLFAASYVLLQLGRTVFMSFVLYREQQANARNMMRIAVWFCYAAPFWLIGVLRPEDERLAWWLLAVVIEYLGPITLFPVPGLGRSKASDWDISGSHMAERCGLFIIIALGEGIIITGATFADATMESGRVLAFCLAFLSSVLMWWLYFDLGQKRGSDHISENAEVGRVARNAYTYLHMPIVLGIVILAVADAKLLDNWYKPADGKLALVMCGGGVLFLVGLGLFKRNSNPLGNFPLSHLVGTLLFVGLGIAAWKGMLTTLQVGGMGVAAFAVVSGWEWVSYHGGWKERIDDTVAWFKLASQY</sequence>
<dbReference type="Proteomes" id="UP000321172">
    <property type="component" value="Chromosome"/>
</dbReference>
<feature type="transmembrane region" description="Helical" evidence="1">
    <location>
        <begin position="382"/>
        <end position="402"/>
    </location>
</feature>
<feature type="transmembrane region" description="Helical" evidence="1">
    <location>
        <begin position="224"/>
        <end position="244"/>
    </location>
</feature>
<dbReference type="AlphaFoldDB" id="A0A5B8S8X2"/>
<feature type="transmembrane region" description="Helical" evidence="1">
    <location>
        <begin position="123"/>
        <end position="146"/>
    </location>
</feature>
<keyword evidence="3" id="KW-1185">Reference proteome</keyword>
<feature type="transmembrane region" description="Helical" evidence="1">
    <location>
        <begin position="97"/>
        <end position="117"/>
    </location>
</feature>
<feature type="transmembrane region" description="Helical" evidence="1">
    <location>
        <begin position="250"/>
        <end position="271"/>
    </location>
</feature>
<feature type="transmembrane region" description="Helical" evidence="1">
    <location>
        <begin position="63"/>
        <end position="85"/>
    </location>
</feature>
<evidence type="ECO:0000313" key="3">
    <source>
        <dbReference type="Proteomes" id="UP000321172"/>
    </source>
</evidence>
<reference evidence="2 3" key="1">
    <citation type="journal article" date="2013" name="J. Microbiol. Biotechnol.">
        <title>Novosphingobium ginsenosidimutans sp. nov., with the ability to convert ginsenoside.</title>
        <authorList>
            <person name="Kim J.K."/>
            <person name="He D."/>
            <person name="Liu Q.M."/>
            <person name="Park H.Y."/>
            <person name="Jung M.S."/>
            <person name="Yoon M.H."/>
            <person name="Kim S.C."/>
            <person name="Im W.T."/>
        </authorList>
    </citation>
    <scope>NUCLEOTIDE SEQUENCE [LARGE SCALE GENOMIC DNA]</scope>
    <source>
        <strain evidence="2 3">FW-6</strain>
    </source>
</reference>
<feature type="transmembrane region" description="Helical" evidence="1">
    <location>
        <begin position="29"/>
        <end position="51"/>
    </location>
</feature>
<dbReference type="Pfam" id="PF06772">
    <property type="entry name" value="LtrA"/>
    <property type="match status" value="1"/>
</dbReference>
<accession>A0A5B8S8X2</accession>
<evidence type="ECO:0000313" key="2">
    <source>
        <dbReference type="EMBL" id="QEA17624.1"/>
    </source>
</evidence>
<organism evidence="2 3">
    <name type="scientific">Novosphingobium ginsenosidimutans</name>
    <dbReference type="NCBI Taxonomy" id="1176536"/>
    <lineage>
        <taxon>Bacteria</taxon>
        <taxon>Pseudomonadati</taxon>
        <taxon>Pseudomonadota</taxon>
        <taxon>Alphaproteobacteria</taxon>
        <taxon>Sphingomonadales</taxon>
        <taxon>Sphingomonadaceae</taxon>
        <taxon>Novosphingobium</taxon>
    </lineage>
</organism>